<evidence type="ECO:0000256" key="7">
    <source>
        <dbReference type="ARBA" id="ARBA00023239"/>
    </source>
</evidence>
<dbReference type="NCBIfam" id="NF003805">
    <property type="entry name" value="PRK05395.1-2"/>
    <property type="match status" value="1"/>
</dbReference>
<reference evidence="12" key="1">
    <citation type="journal article" date="2023" name="Front. Microbiol.">
        <title>Genome analysis of Candidatus Aschnera chinzeii, the bacterial endosymbiont of the blood-sucking bat fly Penicillidia jenynsii (Insecta: Diptera: Nycteribiidae).</title>
        <authorList>
            <person name="Koga R."/>
            <person name="Moriyama M."/>
            <person name="Nozaki T."/>
            <person name="Fukatsu T."/>
        </authorList>
    </citation>
    <scope>NUCLEOTIDE SEQUENCE</scope>
    <source>
        <strain evidence="12">Kw-01</strain>
    </source>
</reference>
<dbReference type="EC" id="4.2.1.10" evidence="6 8"/>
<evidence type="ECO:0000256" key="11">
    <source>
        <dbReference type="PIRSR" id="PIRSR001399-3"/>
    </source>
</evidence>
<dbReference type="NCBIfam" id="TIGR01088">
    <property type="entry name" value="aroQ"/>
    <property type="match status" value="1"/>
</dbReference>
<dbReference type="PANTHER" id="PTHR21272">
    <property type="entry name" value="CATABOLIC 3-DEHYDROQUINASE"/>
    <property type="match status" value="1"/>
</dbReference>
<organism evidence="12">
    <name type="scientific">Candidatus Aschnera chinzeii</name>
    <dbReference type="NCBI Taxonomy" id="1485666"/>
    <lineage>
        <taxon>Bacteria</taxon>
        <taxon>Pseudomonadati</taxon>
        <taxon>Pseudomonadota</taxon>
        <taxon>Gammaproteobacteria</taxon>
        <taxon>Enterobacterales</taxon>
        <taxon>Enterobacteriaceae</taxon>
        <taxon>Candidatus Aschnera</taxon>
    </lineage>
</organism>
<evidence type="ECO:0000256" key="3">
    <source>
        <dbReference type="ARBA" id="ARBA00004902"/>
    </source>
</evidence>
<protein>
    <recommendedName>
        <fullName evidence="6 8">3-dehydroquinate dehydratase</fullName>
        <shortName evidence="8">3-dehydroquinase</shortName>
        <ecNumber evidence="6 8">4.2.1.10</ecNumber>
    </recommendedName>
    <alternativeName>
        <fullName evidence="8">Type II DHQase</fullName>
    </alternativeName>
</protein>
<comment type="similarity">
    <text evidence="4 8">Belongs to the type-II 3-dehydroquinase family.</text>
</comment>
<dbReference type="NCBIfam" id="NF003807">
    <property type="entry name" value="PRK05395.1-4"/>
    <property type="match status" value="1"/>
</dbReference>
<dbReference type="InterPro" id="IPR036441">
    <property type="entry name" value="DHquinase_II_sf"/>
</dbReference>
<feature type="site" description="Transition state stabilizer" evidence="8 11">
    <location>
        <position position="21"/>
    </location>
</feature>
<keyword evidence="7 8" id="KW-0456">Lyase</keyword>
<feature type="active site" description="Proton acceptor" evidence="8 9">
    <location>
        <position position="26"/>
    </location>
</feature>
<dbReference type="PROSITE" id="PS01029">
    <property type="entry name" value="DEHYDROQUINASE_II"/>
    <property type="match status" value="1"/>
</dbReference>
<dbReference type="Pfam" id="PF01220">
    <property type="entry name" value="DHquinase_II"/>
    <property type="match status" value="1"/>
</dbReference>
<evidence type="ECO:0000256" key="6">
    <source>
        <dbReference type="ARBA" id="ARBA00012060"/>
    </source>
</evidence>
<dbReference type="PIRSF" id="PIRSF001399">
    <property type="entry name" value="DHquinase_II"/>
    <property type="match status" value="1"/>
</dbReference>
<evidence type="ECO:0000256" key="1">
    <source>
        <dbReference type="ARBA" id="ARBA00001864"/>
    </source>
</evidence>
<comment type="catalytic activity">
    <reaction evidence="1 8">
        <text>3-dehydroquinate = 3-dehydroshikimate + H2O</text>
        <dbReference type="Rhea" id="RHEA:21096"/>
        <dbReference type="ChEBI" id="CHEBI:15377"/>
        <dbReference type="ChEBI" id="CHEBI:16630"/>
        <dbReference type="ChEBI" id="CHEBI:32364"/>
        <dbReference type="EC" id="4.2.1.10"/>
    </reaction>
</comment>
<name>A0AAT9G445_9ENTR</name>
<comment type="function">
    <text evidence="2 8">Catalyzes a trans-dehydration via an enolate intermediate.</text>
</comment>
<reference evidence="12" key="2">
    <citation type="submission" date="2023-10" db="EMBL/GenBank/DDBJ databases">
        <authorList>
            <person name="Koga R."/>
            <person name="Fukatsu T."/>
        </authorList>
    </citation>
    <scope>NUCLEOTIDE SEQUENCE</scope>
    <source>
        <strain evidence="12">Kw-01</strain>
    </source>
</reference>
<dbReference type="AlphaFoldDB" id="A0AAT9G445"/>
<dbReference type="Gene3D" id="3.40.50.9100">
    <property type="entry name" value="Dehydroquinase, class II"/>
    <property type="match status" value="1"/>
</dbReference>
<proteinExistence type="inferred from homology"/>
<dbReference type="CDD" id="cd00466">
    <property type="entry name" value="DHQase_II"/>
    <property type="match status" value="1"/>
</dbReference>
<dbReference type="InterPro" id="IPR018509">
    <property type="entry name" value="DHquinase_II_CS"/>
</dbReference>
<dbReference type="EMBL" id="AP028961">
    <property type="protein sequence ID" value="BET44488.1"/>
    <property type="molecule type" value="Genomic_DNA"/>
</dbReference>
<evidence type="ECO:0000256" key="9">
    <source>
        <dbReference type="PIRSR" id="PIRSR001399-1"/>
    </source>
</evidence>
<feature type="binding site" evidence="8 10">
    <location>
        <position position="115"/>
    </location>
    <ligand>
        <name>substrate</name>
    </ligand>
</feature>
<gene>
    <name evidence="8 12" type="primary">aroQ</name>
    <name evidence="12" type="ORF">ACHINZ_1580</name>
</gene>
<comment type="pathway">
    <text evidence="3 8">Metabolic intermediate biosynthesis; chorismate biosynthesis; chorismate from D-erythrose 4-phosphate and phosphoenolpyruvate: step 3/7.</text>
</comment>
<feature type="binding site" evidence="8 10">
    <location>
        <position position="78"/>
    </location>
    <ligand>
        <name>substrate</name>
    </ligand>
</feature>
<dbReference type="GO" id="GO:0008652">
    <property type="term" value="P:amino acid biosynthetic process"/>
    <property type="evidence" value="ECO:0007669"/>
    <property type="project" value="UniProtKB-KW"/>
</dbReference>
<dbReference type="PANTHER" id="PTHR21272:SF3">
    <property type="entry name" value="CATABOLIC 3-DEHYDROQUINASE"/>
    <property type="match status" value="1"/>
</dbReference>
<accession>A0AAT9G445</accession>
<feature type="binding site" evidence="8 10">
    <location>
        <position position="84"/>
    </location>
    <ligand>
        <name>substrate</name>
    </ligand>
</feature>
<keyword evidence="8" id="KW-0057">Aromatic amino acid biosynthesis</keyword>
<dbReference type="InterPro" id="IPR001874">
    <property type="entry name" value="DHquinase_II"/>
</dbReference>
<dbReference type="GO" id="GO:0009073">
    <property type="term" value="P:aromatic amino acid family biosynthetic process"/>
    <property type="evidence" value="ECO:0007669"/>
    <property type="project" value="UniProtKB-KW"/>
</dbReference>
<evidence type="ECO:0000256" key="4">
    <source>
        <dbReference type="ARBA" id="ARBA00011037"/>
    </source>
</evidence>
<evidence type="ECO:0000256" key="5">
    <source>
        <dbReference type="ARBA" id="ARBA00011193"/>
    </source>
</evidence>
<dbReference type="HAMAP" id="MF_00169">
    <property type="entry name" value="AroQ"/>
    <property type="match status" value="1"/>
</dbReference>
<feature type="binding site" evidence="8 10">
    <location>
        <begin position="105"/>
        <end position="106"/>
    </location>
    <ligand>
        <name>substrate</name>
    </ligand>
</feature>
<feature type="binding site" evidence="8 10">
    <location>
        <position position="91"/>
    </location>
    <ligand>
        <name>substrate</name>
    </ligand>
</feature>
<feature type="active site" description="Proton donor" evidence="8 9">
    <location>
        <position position="104"/>
    </location>
</feature>
<sequence length="152" mass="17625">MSNNFHILLLNGPNLNMLGIRERSLYGNITYDELILKMQKIAKELNIKLTDFQSNSENQLIDKIHYAYKKNVNYMLINIAAFTHTSIAIRDAILSVSIPFYEIHLSNIFSRDKFRHKSYLSDIAQGVIIGFGIDGYIFALNHAIKYLKYTQY</sequence>
<dbReference type="GO" id="GO:0009423">
    <property type="term" value="P:chorismate biosynthetic process"/>
    <property type="evidence" value="ECO:0007669"/>
    <property type="project" value="UniProtKB-UniRule"/>
</dbReference>
<dbReference type="SUPFAM" id="SSF52304">
    <property type="entry name" value="Type II 3-dehydroquinate dehydratase"/>
    <property type="match status" value="1"/>
</dbReference>
<evidence type="ECO:0000313" key="12">
    <source>
        <dbReference type="EMBL" id="BET44488.1"/>
    </source>
</evidence>
<dbReference type="GO" id="GO:0019631">
    <property type="term" value="P:quinate catabolic process"/>
    <property type="evidence" value="ECO:0007669"/>
    <property type="project" value="TreeGrafter"/>
</dbReference>
<evidence type="ECO:0000256" key="8">
    <source>
        <dbReference type="HAMAP-Rule" id="MF_00169"/>
    </source>
</evidence>
<keyword evidence="8" id="KW-0028">Amino-acid biosynthesis</keyword>
<evidence type="ECO:0000256" key="2">
    <source>
        <dbReference type="ARBA" id="ARBA00003924"/>
    </source>
</evidence>
<dbReference type="GO" id="GO:0003855">
    <property type="term" value="F:3-dehydroquinate dehydratase activity"/>
    <property type="evidence" value="ECO:0007669"/>
    <property type="project" value="UniProtKB-UniRule"/>
</dbReference>
<dbReference type="NCBIfam" id="NF003804">
    <property type="entry name" value="PRK05395.1-1"/>
    <property type="match status" value="1"/>
</dbReference>
<evidence type="ECO:0000256" key="10">
    <source>
        <dbReference type="PIRSR" id="PIRSR001399-2"/>
    </source>
</evidence>
<comment type="subunit">
    <text evidence="5 8">Homododecamer.</text>
</comment>